<feature type="domain" description="NFACT protein RNA binding" evidence="4">
    <location>
        <begin position="239"/>
        <end position="340"/>
    </location>
</feature>
<sequence>MILHPRKVWALGLCSGGLDSILSALILRKQGIEVEWVTFETPFFSSERALHAAQITGIPITVKNITRIYLEMLKNPPCGYGKHMNPCMDCHALMFRLAGAIMKERGFDFLFSGEVVGQRPMSQTKPSLRYVEKQSGFDGFILRPLSAAKLPITIPERKGLVDRDLLLDISGRSRKMQIKIAGEFGIADYPSAAGGCLLTDKGYAARLRDLFDHADFAIVATTAEQEEFTEEELHLLKHGRHLRLNKNTKMIVGRTKSDNEQIKRYYNPDADTVIKVNNFPGPTVVVPHGGSKEIIVFAASICTGYSKAPNNVQVDVRVVTPQSSQILNVSGIPPEEIKHYLI</sequence>
<evidence type="ECO:0000313" key="6">
    <source>
        <dbReference type="Proteomes" id="UP000603545"/>
    </source>
</evidence>
<evidence type="ECO:0000256" key="1">
    <source>
        <dbReference type="ARBA" id="ARBA00022741"/>
    </source>
</evidence>
<dbReference type="SUPFAM" id="SSF52402">
    <property type="entry name" value="Adenine nucleotide alpha hydrolases-like"/>
    <property type="match status" value="1"/>
</dbReference>
<dbReference type="InterPro" id="IPR014729">
    <property type="entry name" value="Rossmann-like_a/b/a_fold"/>
</dbReference>
<dbReference type="PANTHER" id="PTHR11933">
    <property type="entry name" value="TRNA 5-METHYLAMINOMETHYL-2-THIOURIDYLATE -METHYLTRANSFERASE"/>
    <property type="match status" value="1"/>
</dbReference>
<accession>A0A8J6N642</accession>
<dbReference type="Pfam" id="PF02568">
    <property type="entry name" value="ThiI"/>
    <property type="match status" value="1"/>
</dbReference>
<dbReference type="AlphaFoldDB" id="A0A8J6N642"/>
<gene>
    <name evidence="5" type="ORF">H8E80_05195</name>
</gene>
<dbReference type="Gene3D" id="3.40.50.620">
    <property type="entry name" value="HUPs"/>
    <property type="match status" value="1"/>
</dbReference>
<evidence type="ECO:0000313" key="5">
    <source>
        <dbReference type="EMBL" id="MBC8199428.1"/>
    </source>
</evidence>
<protein>
    <submittedName>
        <fullName evidence="5">tRNA 4-thiouridine(8) synthase ThiI</fullName>
    </submittedName>
</protein>
<evidence type="ECO:0000256" key="2">
    <source>
        <dbReference type="ARBA" id="ARBA00022840"/>
    </source>
</evidence>
<dbReference type="InterPro" id="IPR020536">
    <property type="entry name" value="ThiI_AANH"/>
</dbReference>
<organism evidence="5 6">
    <name type="scientific">Candidatus Desulfaltia bathyphila</name>
    <dbReference type="NCBI Taxonomy" id="2841697"/>
    <lineage>
        <taxon>Bacteria</taxon>
        <taxon>Pseudomonadati</taxon>
        <taxon>Thermodesulfobacteriota</taxon>
        <taxon>Desulfobacteria</taxon>
        <taxon>Desulfobacterales</taxon>
        <taxon>Desulfobacterales incertae sedis</taxon>
        <taxon>Candidatus Desulfaltia</taxon>
    </lineage>
</organism>
<evidence type="ECO:0000259" key="4">
    <source>
        <dbReference type="Pfam" id="PF18297"/>
    </source>
</evidence>
<feature type="domain" description="Thil AANH" evidence="3">
    <location>
        <begin position="10"/>
        <end position="146"/>
    </location>
</feature>
<keyword evidence="1" id="KW-0547">Nucleotide-binding</keyword>
<comment type="caution">
    <text evidence="5">The sequence shown here is derived from an EMBL/GenBank/DDBJ whole genome shotgun (WGS) entry which is preliminary data.</text>
</comment>
<dbReference type="InterPro" id="IPR059101">
    <property type="entry name" value="NFACT-R_2"/>
</dbReference>
<dbReference type="GO" id="GO:0004810">
    <property type="term" value="F:CCA tRNA nucleotidyltransferase activity"/>
    <property type="evidence" value="ECO:0007669"/>
    <property type="project" value="InterPro"/>
</dbReference>
<dbReference type="GO" id="GO:0005524">
    <property type="term" value="F:ATP binding"/>
    <property type="evidence" value="ECO:0007669"/>
    <property type="project" value="UniProtKB-KW"/>
</dbReference>
<evidence type="ECO:0000259" key="3">
    <source>
        <dbReference type="Pfam" id="PF02568"/>
    </source>
</evidence>
<dbReference type="Pfam" id="PF18297">
    <property type="entry name" value="NFACT-R_2"/>
    <property type="match status" value="1"/>
</dbReference>
<name>A0A8J6N642_9BACT</name>
<dbReference type="PANTHER" id="PTHR11933:SF6">
    <property type="entry name" value="THIL AANH DOMAIN-CONTAINING PROTEIN"/>
    <property type="match status" value="1"/>
</dbReference>
<proteinExistence type="predicted"/>
<keyword evidence="2" id="KW-0067">ATP-binding</keyword>
<dbReference type="Proteomes" id="UP000603545">
    <property type="component" value="Unassembled WGS sequence"/>
</dbReference>
<reference evidence="5 6" key="1">
    <citation type="submission" date="2020-08" db="EMBL/GenBank/DDBJ databases">
        <title>Bridging the membrane lipid divide: bacteria of the FCB group superphylum have the potential to synthesize archaeal ether lipids.</title>
        <authorList>
            <person name="Villanueva L."/>
            <person name="Von Meijenfeldt F.A.B."/>
            <person name="Westbye A.B."/>
            <person name="Yadav S."/>
            <person name="Hopmans E.C."/>
            <person name="Dutilh B.E."/>
            <person name="Sinninghe Damste J.S."/>
        </authorList>
    </citation>
    <scope>NUCLEOTIDE SEQUENCE [LARGE SCALE GENOMIC DNA]</scope>
    <source>
        <strain evidence="5">NIOZ-UU82</strain>
    </source>
</reference>
<dbReference type="EMBL" id="JACNLL010000053">
    <property type="protein sequence ID" value="MBC8199428.1"/>
    <property type="molecule type" value="Genomic_DNA"/>
</dbReference>